<reference evidence="4" key="1">
    <citation type="submission" date="2016-04" db="EMBL/GenBank/DDBJ databases">
        <authorList>
            <person name="Chen L."/>
            <person name="Zhuang W."/>
            <person name="Wang G."/>
        </authorList>
    </citation>
    <scope>NUCLEOTIDE SEQUENCE [LARGE SCALE GENOMIC DNA]</scope>
    <source>
        <strain evidence="4">17621</strain>
    </source>
</reference>
<dbReference type="EMBL" id="LVXG01000012">
    <property type="protein sequence ID" value="OQP51163.1"/>
    <property type="molecule type" value="Genomic_DNA"/>
</dbReference>
<dbReference type="RefSeq" id="WP_081199913.1">
    <property type="nucleotide sequence ID" value="NZ_FOCZ01000001.1"/>
</dbReference>
<dbReference type="STRING" id="354355.SAMN05660816_00171"/>
<dbReference type="OrthoDB" id="9768004at2"/>
<keyword evidence="1" id="KW-0732">Signal</keyword>
<dbReference type="PANTHER" id="PTHR23150">
    <property type="entry name" value="SULFATASE MODIFYING FACTOR 1, 2"/>
    <property type="match status" value="1"/>
</dbReference>
<feature type="domain" description="Sulfatase-modifying factor enzyme-like" evidence="2">
    <location>
        <begin position="42"/>
        <end position="273"/>
    </location>
</feature>
<evidence type="ECO:0000259" key="2">
    <source>
        <dbReference type="Pfam" id="PF03781"/>
    </source>
</evidence>
<dbReference type="InterPro" id="IPR051043">
    <property type="entry name" value="Sulfatase_Mod_Factor_Kinase"/>
</dbReference>
<keyword evidence="4" id="KW-1185">Reference proteome</keyword>
<dbReference type="InterPro" id="IPR016187">
    <property type="entry name" value="CTDL_fold"/>
</dbReference>
<gene>
    <name evidence="3" type="ORF">A4H97_03835</name>
</gene>
<dbReference type="Pfam" id="PF03781">
    <property type="entry name" value="FGE-sulfatase"/>
    <property type="match status" value="1"/>
</dbReference>
<dbReference type="PANTHER" id="PTHR23150:SF19">
    <property type="entry name" value="FORMYLGLYCINE-GENERATING ENZYME"/>
    <property type="match status" value="1"/>
</dbReference>
<sequence>MKSIQIVISVLFASANAIAQLSPPTEFVPYEQNIPGSTVSFNMVPVPAGNFNMGSPGSETGHKATEGPVKKVQLDAFWMGAREVTYDEFLLFFNDENTPRESEVDAVTRPTPQYIDLSWGMGKQGGFPVNSMSQYTAMMYCRWLYNKTGVFYRLPTEAEWEYACRAGSTGTYFFGDDAKQLKEYAWFADNSNKKYQKTGLKKPNAWGLYDMLGNVSEWTLDQYQDDYFTVIGETPNNPMIAPTETYPRAVRGGGYLDKSDALRCASRQPSDAAWNRRDPQMPKSKWWLTDAMAVGFRIVRPAKPPTAEEAAAFYKKYCHE</sequence>
<dbReference type="AlphaFoldDB" id="A0A1V9EYE5"/>
<dbReference type="GO" id="GO:0120147">
    <property type="term" value="F:formylglycine-generating oxidase activity"/>
    <property type="evidence" value="ECO:0007669"/>
    <property type="project" value="TreeGrafter"/>
</dbReference>
<dbReference type="Proteomes" id="UP000192610">
    <property type="component" value="Unassembled WGS sequence"/>
</dbReference>
<comment type="caution">
    <text evidence="3">The sequence shown here is derived from an EMBL/GenBank/DDBJ whole genome shotgun (WGS) entry which is preliminary data.</text>
</comment>
<evidence type="ECO:0000313" key="3">
    <source>
        <dbReference type="EMBL" id="OQP51163.1"/>
    </source>
</evidence>
<proteinExistence type="predicted"/>
<feature type="chain" id="PRO_5010720661" evidence="1">
    <location>
        <begin position="20"/>
        <end position="320"/>
    </location>
</feature>
<feature type="signal peptide" evidence="1">
    <location>
        <begin position="1"/>
        <end position="19"/>
    </location>
</feature>
<dbReference type="SUPFAM" id="SSF56436">
    <property type="entry name" value="C-type lectin-like"/>
    <property type="match status" value="1"/>
</dbReference>
<protein>
    <submittedName>
        <fullName evidence="3">Sulfatase-modifying factor</fullName>
    </submittedName>
</protein>
<evidence type="ECO:0000313" key="4">
    <source>
        <dbReference type="Proteomes" id="UP000192610"/>
    </source>
</evidence>
<dbReference type="InterPro" id="IPR005532">
    <property type="entry name" value="SUMF_dom"/>
</dbReference>
<dbReference type="InterPro" id="IPR042095">
    <property type="entry name" value="SUMF_sf"/>
</dbReference>
<accession>A0A1V9EYE5</accession>
<dbReference type="Gene3D" id="3.90.1580.10">
    <property type="entry name" value="paralog of FGE (formylglycine-generating enzyme)"/>
    <property type="match status" value="1"/>
</dbReference>
<name>A0A1V9EYE5_9BACT</name>
<organism evidence="3 4">
    <name type="scientific">Niastella yeongjuensis</name>
    <dbReference type="NCBI Taxonomy" id="354355"/>
    <lineage>
        <taxon>Bacteria</taxon>
        <taxon>Pseudomonadati</taxon>
        <taxon>Bacteroidota</taxon>
        <taxon>Chitinophagia</taxon>
        <taxon>Chitinophagales</taxon>
        <taxon>Chitinophagaceae</taxon>
        <taxon>Niastella</taxon>
    </lineage>
</organism>
<evidence type="ECO:0000256" key="1">
    <source>
        <dbReference type="SAM" id="SignalP"/>
    </source>
</evidence>